<proteinExistence type="predicted"/>
<dbReference type="Proteomes" id="UP000316079">
    <property type="component" value="Unassembled WGS sequence"/>
</dbReference>
<protein>
    <recommendedName>
        <fullName evidence="4">Protein SSUH2 homolog</fullName>
    </recommendedName>
</protein>
<comment type="caution">
    <text evidence="2">The sequence shown here is derived from an EMBL/GenBank/DDBJ whole genome shotgun (WGS) entry which is preliminary data.</text>
</comment>
<feature type="region of interest" description="Disordered" evidence="1">
    <location>
        <begin position="1"/>
        <end position="71"/>
    </location>
</feature>
<reference evidence="2 3" key="1">
    <citation type="journal article" date="2019" name="Sci. Data">
        <title>Hybrid genome assembly and annotation of Danionella translucida.</title>
        <authorList>
            <person name="Kadobianskyi M."/>
            <person name="Schulze L."/>
            <person name="Schuelke M."/>
            <person name="Judkewitz B."/>
        </authorList>
    </citation>
    <scope>NUCLEOTIDE SEQUENCE [LARGE SCALE GENOMIC DNA]</scope>
    <source>
        <strain evidence="2 3">Bolton</strain>
    </source>
</reference>
<evidence type="ECO:0000313" key="3">
    <source>
        <dbReference type="Proteomes" id="UP000316079"/>
    </source>
</evidence>
<dbReference type="InterPro" id="IPR052789">
    <property type="entry name" value="SSUH2_homolog"/>
</dbReference>
<accession>A0A553QV06</accession>
<dbReference type="GO" id="GO:0031072">
    <property type="term" value="F:heat shock protein binding"/>
    <property type="evidence" value="ECO:0007669"/>
    <property type="project" value="InterPro"/>
</dbReference>
<evidence type="ECO:0000313" key="2">
    <source>
        <dbReference type="EMBL" id="TRY93812.1"/>
    </source>
</evidence>
<name>A0A553QV06_9TELE</name>
<dbReference type="EMBL" id="SRMA01025496">
    <property type="protein sequence ID" value="TRY93812.1"/>
    <property type="molecule type" value="Genomic_DNA"/>
</dbReference>
<dbReference type="InterPro" id="IPR001305">
    <property type="entry name" value="HSP_DnaJ_Cys-rich_dom"/>
</dbReference>
<sequence length="1019" mass="113479">MDKKHLLSDQDGPPGTGGSYGTYTDMNAGLNDGASAPPADMMPVLPGYESLGPNDIPPSDFGSPQPTAPLSAPERQFEIPAISEEVAQEAFINYVSSKCCYSTKPAREMQFTDLLPLNTYRYRLETFTESRKTEWDSQVIDGSGAPPPPWSIPVPAPSLFRDCRKSVRVPHTSSVKGCHLCLTLGRCPCRKCLNVGRTRCGGCSGTGLISSERRQQCGPCNGTGMVRCFSCRGVGSVTCKTCKGHGKLHCFIKLVVTWKNNISVSVIDKGSGFPMELLDKITGEKLFTDMAPMVYPVVNFPDKSVNVASKNSVTEHQSRFSTSSRILQQRQTIELIPITQVHYGWKEKIHYFFVYGNELKVYTNDYPAKCYCCSIIDQDEVYTVPTCPADVNKELESGASAPPRDLLPLYPEYEGFGPNVVPPSNFDLSQPEAPPRAGQRRFDIPAISEELAQEAFINFISSKCCYSSKPAREMEFTDLLPLNTYRYRLETFTESRTIEWDSEPYNGQVVERNGVAPPQWSIPVPVPSLFKDCEKSLRVPNTSTVKGCDSCLTLGRSACRDCVNSGRTRCGSCGGAGFTLSPERHPCNACRGSGIIKKNNIHVSVVDKGSGFPMDLLNQITGETLFTDMAPMVYPVVSFPDSAVNAASESAVREHQAQFYTTCRILQQRQIIELIPITRVHYTWKQKTHIYFVYGVEHKIHTKDYPAKCASEAECQGSGLPEEGPSAPPPGWLDRVSGYEENTGGECPPPPDFLPKPENDKNASVPNIMVPSVSEDLARDALLQFVGKKWTYSSKPAKNLIFKELKPFTVYRYRLETFTEARSSAWESEPHTGQSVDGPQNGASPLPWHINVSYPPKFTDGIQKVRVPHSSFVKSQPQVHNLSRKGKEKVCVLSWKGLQRLPHVKKQIFEFIPDRVPEFPLKKFEKVSGEAFFVDENLLVYPVEGFPDQDICQASKDAIHNHLLKYSAVSRILQQRQTIELVPLTHVFYAYGGKDYEYFVFGRENKVHTTKYPTSCSIL</sequence>
<dbReference type="CDD" id="cd10719">
    <property type="entry name" value="DnaJ_zf"/>
    <property type="match status" value="1"/>
</dbReference>
<dbReference type="PANTHER" id="PTHR48465">
    <property type="entry name" value="PROTEIN SSUH2 HOMOLOG"/>
    <property type="match status" value="1"/>
</dbReference>
<dbReference type="OrthoDB" id="3355217at2759"/>
<evidence type="ECO:0000256" key="1">
    <source>
        <dbReference type="SAM" id="MobiDB-lite"/>
    </source>
</evidence>
<organism evidence="2 3">
    <name type="scientific">Danionella cerebrum</name>
    <dbReference type="NCBI Taxonomy" id="2873325"/>
    <lineage>
        <taxon>Eukaryota</taxon>
        <taxon>Metazoa</taxon>
        <taxon>Chordata</taxon>
        <taxon>Craniata</taxon>
        <taxon>Vertebrata</taxon>
        <taxon>Euteleostomi</taxon>
        <taxon>Actinopterygii</taxon>
        <taxon>Neopterygii</taxon>
        <taxon>Teleostei</taxon>
        <taxon>Ostariophysi</taxon>
        <taxon>Cypriniformes</taxon>
        <taxon>Danionidae</taxon>
        <taxon>Danioninae</taxon>
        <taxon>Danionella</taxon>
    </lineage>
</organism>
<gene>
    <name evidence="2" type="ORF">DNTS_012181</name>
</gene>
<dbReference type="PANTHER" id="PTHR48465:SF1">
    <property type="entry name" value="PROTEIN SSUH2 HOMOLOG"/>
    <property type="match status" value="1"/>
</dbReference>
<dbReference type="AlphaFoldDB" id="A0A553QV06"/>
<keyword evidence="3" id="KW-1185">Reference proteome</keyword>
<dbReference type="GO" id="GO:0051082">
    <property type="term" value="F:unfolded protein binding"/>
    <property type="evidence" value="ECO:0007669"/>
    <property type="project" value="InterPro"/>
</dbReference>
<evidence type="ECO:0008006" key="4">
    <source>
        <dbReference type="Google" id="ProtNLM"/>
    </source>
</evidence>